<keyword evidence="1" id="KW-1133">Transmembrane helix</keyword>
<proteinExistence type="predicted"/>
<dbReference type="EMBL" id="HBHK01003322">
    <property type="protein sequence ID" value="CAD9667168.1"/>
    <property type="molecule type" value="Transcribed_RNA"/>
</dbReference>
<feature type="transmembrane region" description="Helical" evidence="1">
    <location>
        <begin position="50"/>
        <end position="73"/>
    </location>
</feature>
<keyword evidence="1" id="KW-0812">Transmembrane</keyword>
<feature type="transmembrane region" description="Helical" evidence="1">
    <location>
        <begin position="80"/>
        <end position="103"/>
    </location>
</feature>
<reference evidence="2" key="1">
    <citation type="submission" date="2021-01" db="EMBL/GenBank/DDBJ databases">
        <authorList>
            <person name="Corre E."/>
            <person name="Pelletier E."/>
            <person name="Niang G."/>
            <person name="Scheremetjew M."/>
            <person name="Finn R."/>
            <person name="Kale V."/>
            <person name="Holt S."/>
            <person name="Cochrane G."/>
            <person name="Meng A."/>
            <person name="Brown T."/>
            <person name="Cohen L."/>
        </authorList>
    </citation>
    <scope>NUCLEOTIDE SEQUENCE</scope>
    <source>
        <strain evidence="2">NY070348D</strain>
    </source>
</reference>
<protein>
    <submittedName>
        <fullName evidence="2">Uncharacterized protein</fullName>
    </submittedName>
</protein>
<sequence length="159" mass="15977">MFPYVATGLAGLNLLLAILGMALNWAQVSTPWGTTGSNLWVGIDNAQFNATKAFLVLAFVASFATVLLCAGAVMKKVSWVGALGGNVATAVFALISFACYAGLDVVASYGPGFGCIIAVFVVGLAGAGVCMMAHKNTVATPAPPASHNNAAGGPALNKV</sequence>
<keyword evidence="1" id="KW-0472">Membrane</keyword>
<dbReference type="AlphaFoldDB" id="A0A7S2RCE8"/>
<organism evidence="2">
    <name type="scientific">Mucochytrium quahogii</name>
    <dbReference type="NCBI Taxonomy" id="96639"/>
    <lineage>
        <taxon>Eukaryota</taxon>
        <taxon>Sar</taxon>
        <taxon>Stramenopiles</taxon>
        <taxon>Bigyra</taxon>
        <taxon>Labyrinthulomycetes</taxon>
        <taxon>Thraustochytrida</taxon>
        <taxon>Thraustochytriidae</taxon>
        <taxon>Mucochytrium</taxon>
    </lineage>
</organism>
<accession>A0A7S2RCE8</accession>
<feature type="transmembrane region" description="Helical" evidence="1">
    <location>
        <begin position="109"/>
        <end position="133"/>
    </location>
</feature>
<evidence type="ECO:0000313" key="2">
    <source>
        <dbReference type="EMBL" id="CAD9667168.1"/>
    </source>
</evidence>
<gene>
    <name evidence="2" type="ORF">QSP1433_LOCUS1987</name>
</gene>
<name>A0A7S2RCE8_9STRA</name>
<evidence type="ECO:0000256" key="1">
    <source>
        <dbReference type="SAM" id="Phobius"/>
    </source>
</evidence>